<name>A0ABT9TYK6_PAEHA</name>
<dbReference type="RefSeq" id="WP_307202648.1">
    <property type="nucleotide sequence ID" value="NZ_JAUSSU010000003.1"/>
</dbReference>
<dbReference type="PROSITE" id="PS50929">
    <property type="entry name" value="ABC_TM1F"/>
    <property type="match status" value="1"/>
</dbReference>
<dbReference type="InterPro" id="IPR011527">
    <property type="entry name" value="ABC1_TM_dom"/>
</dbReference>
<dbReference type="Gene3D" id="1.20.1560.10">
    <property type="entry name" value="ABC transporter type 1, transmembrane domain"/>
    <property type="match status" value="1"/>
</dbReference>
<dbReference type="CDD" id="cd18541">
    <property type="entry name" value="ABC_6TM_TmrB_like"/>
    <property type="match status" value="1"/>
</dbReference>
<feature type="transmembrane region" description="Helical" evidence="7">
    <location>
        <begin position="15"/>
        <end position="35"/>
    </location>
</feature>
<feature type="transmembrane region" description="Helical" evidence="7">
    <location>
        <begin position="159"/>
        <end position="179"/>
    </location>
</feature>
<keyword evidence="5 7" id="KW-1133">Transmembrane helix</keyword>
<dbReference type="PANTHER" id="PTHR43394:SF1">
    <property type="entry name" value="ATP-BINDING CASSETTE SUB-FAMILY B MEMBER 10, MITOCHONDRIAL"/>
    <property type="match status" value="1"/>
</dbReference>
<evidence type="ECO:0000256" key="2">
    <source>
        <dbReference type="ARBA" id="ARBA00022692"/>
    </source>
</evidence>
<dbReference type="InterPro" id="IPR003593">
    <property type="entry name" value="AAA+_ATPase"/>
</dbReference>
<organism evidence="10 11">
    <name type="scientific">Paenibacillus harenae</name>
    <dbReference type="NCBI Taxonomy" id="306543"/>
    <lineage>
        <taxon>Bacteria</taxon>
        <taxon>Bacillati</taxon>
        <taxon>Bacillota</taxon>
        <taxon>Bacilli</taxon>
        <taxon>Bacillales</taxon>
        <taxon>Paenibacillaceae</taxon>
        <taxon>Paenibacillus</taxon>
    </lineage>
</organism>
<dbReference type="Gene3D" id="3.40.50.300">
    <property type="entry name" value="P-loop containing nucleotide triphosphate hydrolases"/>
    <property type="match status" value="1"/>
</dbReference>
<dbReference type="Proteomes" id="UP001229346">
    <property type="component" value="Unassembled WGS sequence"/>
</dbReference>
<evidence type="ECO:0000256" key="5">
    <source>
        <dbReference type="ARBA" id="ARBA00022989"/>
    </source>
</evidence>
<evidence type="ECO:0000313" key="11">
    <source>
        <dbReference type="Proteomes" id="UP001229346"/>
    </source>
</evidence>
<sequence length="584" mass="65082">MKSPRLLADFFRQTWHIYLFSILFHLIANIIHVNFPKVLGDFTNELESGSLTTDAVIRYSWLLLGIGVGFALIGGLGQYLVMYVGRLFEFLTRRRLFTHFTGLSERFYSKNGVGKLLSYFMNDVTSVRESISMGVNQTAGATILLVSTVTMMFLSDIPYYLIIACVVPLLSIPVIVTKFGPVIRKRSMSVQESLGKMTESAEEQFGGIRVTKKFAVEGIMNRRFGETVDRIRDNQLKLVRVSSIFQALIPFLGSLALVIALTLGGYLTITKQLSLGSFVALTLYIRMLMNPLQQIGNVINTMQRSRASLARLNDLLGNEPDIKQFEDALSLDFRESGIYVRGLTFAYEESSRPALRNIDLEIKPGTTLGIVGRTGSGKTTLMKLLLRTYDAPPGTIWFDGTDIRELTLESLRGQIAYVPQDGFLFSTTIRENIAFYRRNASLEEVEAAAKQAQIYNNIIDFPDRFETKLGERGITLSGGQRQRTSLARGIIKDSPVMILDDSVSAVDAVTETDIIETIRAGRKGKTTIIIAHRISALKHADEIIVMDDGEIVQRGTHEQLLAQDGLYKTIHAIQEEGSQHAAGH</sequence>
<dbReference type="PROSITE" id="PS50893">
    <property type="entry name" value="ABC_TRANSPORTER_2"/>
    <property type="match status" value="1"/>
</dbReference>
<feature type="transmembrane region" description="Helical" evidence="7">
    <location>
        <begin position="61"/>
        <end position="85"/>
    </location>
</feature>
<evidence type="ECO:0000259" key="9">
    <source>
        <dbReference type="PROSITE" id="PS50929"/>
    </source>
</evidence>
<dbReference type="Pfam" id="PF00005">
    <property type="entry name" value="ABC_tran"/>
    <property type="match status" value="1"/>
</dbReference>
<evidence type="ECO:0000313" key="10">
    <source>
        <dbReference type="EMBL" id="MDQ0112092.1"/>
    </source>
</evidence>
<keyword evidence="11" id="KW-1185">Reference proteome</keyword>
<dbReference type="GO" id="GO:0005524">
    <property type="term" value="F:ATP binding"/>
    <property type="evidence" value="ECO:0007669"/>
    <property type="project" value="UniProtKB-KW"/>
</dbReference>
<feature type="domain" description="ABC transporter" evidence="8">
    <location>
        <begin position="338"/>
        <end position="573"/>
    </location>
</feature>
<reference evidence="10 11" key="1">
    <citation type="submission" date="2023-07" db="EMBL/GenBank/DDBJ databases">
        <title>Sorghum-associated microbial communities from plants grown in Nebraska, USA.</title>
        <authorList>
            <person name="Schachtman D."/>
        </authorList>
    </citation>
    <scope>NUCLEOTIDE SEQUENCE [LARGE SCALE GENOMIC DNA]</scope>
    <source>
        <strain evidence="10 11">CC482</strain>
    </source>
</reference>
<evidence type="ECO:0000256" key="7">
    <source>
        <dbReference type="SAM" id="Phobius"/>
    </source>
</evidence>
<evidence type="ECO:0000259" key="8">
    <source>
        <dbReference type="PROSITE" id="PS50893"/>
    </source>
</evidence>
<dbReference type="EMBL" id="JAUSSU010000003">
    <property type="protein sequence ID" value="MDQ0112092.1"/>
    <property type="molecule type" value="Genomic_DNA"/>
</dbReference>
<dbReference type="Pfam" id="PF00664">
    <property type="entry name" value="ABC_membrane"/>
    <property type="match status" value="1"/>
</dbReference>
<feature type="domain" description="ABC transmembrane type-1" evidence="9">
    <location>
        <begin position="19"/>
        <end position="304"/>
    </location>
</feature>
<dbReference type="InterPro" id="IPR039421">
    <property type="entry name" value="Type_1_exporter"/>
</dbReference>
<keyword evidence="2 7" id="KW-0812">Transmembrane</keyword>
<keyword evidence="4 10" id="KW-0067">ATP-binding</keyword>
<dbReference type="InterPro" id="IPR027417">
    <property type="entry name" value="P-loop_NTPase"/>
</dbReference>
<dbReference type="SUPFAM" id="SSF52540">
    <property type="entry name" value="P-loop containing nucleoside triphosphate hydrolases"/>
    <property type="match status" value="1"/>
</dbReference>
<accession>A0ABT9TYK6</accession>
<evidence type="ECO:0000256" key="1">
    <source>
        <dbReference type="ARBA" id="ARBA00004651"/>
    </source>
</evidence>
<dbReference type="SMART" id="SM00382">
    <property type="entry name" value="AAA"/>
    <property type="match status" value="1"/>
</dbReference>
<comment type="caution">
    <text evidence="10">The sequence shown here is derived from an EMBL/GenBank/DDBJ whole genome shotgun (WGS) entry which is preliminary data.</text>
</comment>
<evidence type="ECO:0000256" key="6">
    <source>
        <dbReference type="ARBA" id="ARBA00023136"/>
    </source>
</evidence>
<dbReference type="PANTHER" id="PTHR43394">
    <property type="entry name" value="ATP-DEPENDENT PERMEASE MDL1, MITOCHONDRIAL"/>
    <property type="match status" value="1"/>
</dbReference>
<feature type="transmembrane region" description="Helical" evidence="7">
    <location>
        <begin position="244"/>
        <end position="267"/>
    </location>
</feature>
<keyword evidence="3" id="KW-0547">Nucleotide-binding</keyword>
<dbReference type="InterPro" id="IPR036640">
    <property type="entry name" value="ABC1_TM_sf"/>
</dbReference>
<keyword evidence="6 7" id="KW-0472">Membrane</keyword>
<evidence type="ECO:0000256" key="3">
    <source>
        <dbReference type="ARBA" id="ARBA00022741"/>
    </source>
</evidence>
<gene>
    <name evidence="10" type="ORF">J2T15_001527</name>
</gene>
<dbReference type="InterPro" id="IPR003439">
    <property type="entry name" value="ABC_transporter-like_ATP-bd"/>
</dbReference>
<comment type="subcellular location">
    <subcellularLocation>
        <location evidence="1">Cell membrane</location>
        <topology evidence="1">Multi-pass membrane protein</topology>
    </subcellularLocation>
</comment>
<dbReference type="SUPFAM" id="SSF90123">
    <property type="entry name" value="ABC transporter transmembrane region"/>
    <property type="match status" value="1"/>
</dbReference>
<proteinExistence type="predicted"/>
<feature type="transmembrane region" description="Helical" evidence="7">
    <location>
        <begin position="135"/>
        <end position="153"/>
    </location>
</feature>
<evidence type="ECO:0000256" key="4">
    <source>
        <dbReference type="ARBA" id="ARBA00022840"/>
    </source>
</evidence>
<protein>
    <submittedName>
        <fullName evidence="10">ATP-binding cassette subfamily B protein</fullName>
    </submittedName>
</protein>